<dbReference type="InterPro" id="IPR011042">
    <property type="entry name" value="6-blade_b-propeller_TolB-like"/>
</dbReference>
<keyword evidence="2" id="KW-1185">Reference proteome</keyword>
<organism evidence="1 2">
    <name type="scientific">Nonomuraea phyllanthi</name>
    <dbReference type="NCBI Taxonomy" id="2219224"/>
    <lineage>
        <taxon>Bacteria</taxon>
        <taxon>Bacillati</taxon>
        <taxon>Actinomycetota</taxon>
        <taxon>Actinomycetes</taxon>
        <taxon>Streptosporangiales</taxon>
        <taxon>Streptosporangiaceae</taxon>
        <taxon>Nonomuraea</taxon>
    </lineage>
</organism>
<evidence type="ECO:0000313" key="2">
    <source>
        <dbReference type="Proteomes" id="UP000312512"/>
    </source>
</evidence>
<name>A0A8E0W631_9ACTN</name>
<dbReference type="RefSeq" id="WP_193319056.1">
    <property type="nucleotide sequence ID" value="NZ_VDLX02000033.1"/>
</dbReference>
<dbReference type="AlphaFoldDB" id="A0A8E0W631"/>
<gene>
    <name evidence="1" type="ORF">FH608_048585</name>
</gene>
<protein>
    <submittedName>
        <fullName evidence="1">Uncharacterized protein</fullName>
    </submittedName>
</protein>
<sequence length="241" mass="26586">MAQPNTSAPSPVGQSPHGSTVAYYRLRDDALVVRDVTTGKVRVVPGEKWLPDLRRFSLSPGGRFAAFPYGWNGAREPLSRVVDTVTGQVHTFPFTAMHILFSPDNRHVLVYPSSDFASRTRASVVVYSTETWTEVRRGTSPVSMPAALRMGGATLAWVDPSGGTPYIRLRDIATGAPAGTAMKMPAGERPIALTWDRADHLDLLTEVVHKTDKRFATYRIRRANGGMRVIDTYTHSKRTTF</sequence>
<accession>A0A8E0W631</accession>
<proteinExistence type="predicted"/>
<reference evidence="1 2" key="1">
    <citation type="submission" date="2019-10" db="EMBL/GenBank/DDBJ databases">
        <title>Nonomuraea sp. nov., isolated from Phyllanthus amarus.</title>
        <authorList>
            <person name="Klykleung N."/>
            <person name="Tanasupawat S."/>
        </authorList>
    </citation>
    <scope>NUCLEOTIDE SEQUENCE [LARGE SCALE GENOMIC DNA]</scope>
    <source>
        <strain evidence="1 2">PA1-10</strain>
    </source>
</reference>
<comment type="caution">
    <text evidence="1">The sequence shown here is derived from an EMBL/GenBank/DDBJ whole genome shotgun (WGS) entry which is preliminary data.</text>
</comment>
<dbReference type="Gene3D" id="2.120.10.30">
    <property type="entry name" value="TolB, C-terminal domain"/>
    <property type="match status" value="1"/>
</dbReference>
<dbReference type="SUPFAM" id="SSF82171">
    <property type="entry name" value="DPP6 N-terminal domain-like"/>
    <property type="match status" value="1"/>
</dbReference>
<evidence type="ECO:0000313" key="1">
    <source>
        <dbReference type="EMBL" id="KAB8184350.1"/>
    </source>
</evidence>
<dbReference type="Proteomes" id="UP000312512">
    <property type="component" value="Unassembled WGS sequence"/>
</dbReference>
<dbReference type="EMBL" id="VDLX02000033">
    <property type="protein sequence ID" value="KAB8184350.1"/>
    <property type="molecule type" value="Genomic_DNA"/>
</dbReference>